<dbReference type="Pfam" id="PF01914">
    <property type="entry name" value="MarC"/>
    <property type="match status" value="1"/>
</dbReference>
<evidence type="ECO:0000256" key="5">
    <source>
        <dbReference type="ARBA" id="ARBA00022989"/>
    </source>
</evidence>
<evidence type="ECO:0000256" key="2">
    <source>
        <dbReference type="ARBA" id="ARBA00009784"/>
    </source>
</evidence>
<name>A0A0J7XW89_9SPHN</name>
<sequence length="210" mass="21274">MSISASILSSFITLLVTIGPIETAVVFAGLTAGIHRSERISLATRSVTIAAAVLLLFAVAGGVVLSLLHISLPAFRVAGGVLLFLQALTLTFSSPGLSSINEGERRESEGPGDIAVFPLAFPLIAGPGSLSAAVLVMGRTGNWIEGGSVLAMIAACMILTWFAMLAADRLVLLLGSTGADVVGRISGVLLAGLAVQFVFDGLAGAPFLAG</sequence>
<keyword evidence="4 7" id="KW-0812">Transmembrane</keyword>
<comment type="caution">
    <text evidence="8">The sequence shown here is derived from an EMBL/GenBank/DDBJ whole genome shotgun (WGS) entry which is preliminary data.</text>
</comment>
<feature type="transmembrane region" description="Helical" evidence="7">
    <location>
        <begin position="75"/>
        <end position="94"/>
    </location>
</feature>
<protein>
    <recommendedName>
        <fullName evidence="7">UPF0056 membrane protein</fullName>
    </recommendedName>
</protein>
<dbReference type="RefSeq" id="WP_059150847.1">
    <property type="nucleotide sequence ID" value="NZ_KQ130453.1"/>
</dbReference>
<dbReference type="GO" id="GO:0005886">
    <property type="term" value="C:plasma membrane"/>
    <property type="evidence" value="ECO:0007669"/>
    <property type="project" value="UniProtKB-SubCell"/>
</dbReference>
<dbReference type="PANTHER" id="PTHR33508">
    <property type="entry name" value="UPF0056 MEMBRANE PROTEIN YHCE"/>
    <property type="match status" value="1"/>
</dbReference>
<dbReference type="OrthoDB" id="21094at2"/>
<comment type="subcellular location">
    <subcellularLocation>
        <location evidence="1 7">Cell membrane</location>
        <topology evidence="1 7">Multi-pass membrane protein</topology>
    </subcellularLocation>
</comment>
<dbReference type="AlphaFoldDB" id="A0A0J7XW89"/>
<organism evidence="8 9">
    <name type="scientific">Novosphingobium barchaimii LL02</name>
    <dbReference type="NCBI Taxonomy" id="1114963"/>
    <lineage>
        <taxon>Bacteria</taxon>
        <taxon>Pseudomonadati</taxon>
        <taxon>Pseudomonadota</taxon>
        <taxon>Alphaproteobacteria</taxon>
        <taxon>Sphingomonadales</taxon>
        <taxon>Sphingomonadaceae</taxon>
        <taxon>Novosphingobium</taxon>
    </lineage>
</organism>
<feature type="transmembrane region" description="Helical" evidence="7">
    <location>
        <begin position="149"/>
        <end position="167"/>
    </location>
</feature>
<keyword evidence="5 7" id="KW-1133">Transmembrane helix</keyword>
<keyword evidence="9" id="KW-1185">Reference proteome</keyword>
<dbReference type="PATRIC" id="fig|1114963.3.peg.1448"/>
<evidence type="ECO:0000256" key="7">
    <source>
        <dbReference type="RuleBase" id="RU362048"/>
    </source>
</evidence>
<gene>
    <name evidence="8" type="ORF">V474_13220</name>
</gene>
<keyword evidence="6 7" id="KW-0472">Membrane</keyword>
<comment type="caution">
    <text evidence="7">Lacks conserved residue(s) required for the propagation of feature annotation.</text>
</comment>
<dbReference type="EMBL" id="JACU01000004">
    <property type="protein sequence ID" value="KMS55981.1"/>
    <property type="molecule type" value="Genomic_DNA"/>
</dbReference>
<dbReference type="Proteomes" id="UP000052268">
    <property type="component" value="Unassembled WGS sequence"/>
</dbReference>
<evidence type="ECO:0000256" key="3">
    <source>
        <dbReference type="ARBA" id="ARBA00022475"/>
    </source>
</evidence>
<keyword evidence="3" id="KW-1003">Cell membrane</keyword>
<evidence type="ECO:0000313" key="8">
    <source>
        <dbReference type="EMBL" id="KMS55981.1"/>
    </source>
</evidence>
<feature type="transmembrane region" description="Helical" evidence="7">
    <location>
        <begin position="187"/>
        <end position="209"/>
    </location>
</feature>
<feature type="transmembrane region" description="Helical" evidence="7">
    <location>
        <begin position="47"/>
        <end position="68"/>
    </location>
</feature>
<proteinExistence type="inferred from homology"/>
<accession>A0A0J7XW89</accession>
<evidence type="ECO:0000313" key="9">
    <source>
        <dbReference type="Proteomes" id="UP000052268"/>
    </source>
</evidence>
<reference evidence="8 9" key="1">
    <citation type="journal article" date="2015" name="G3 (Bethesda)">
        <title>Insights into Ongoing Evolution of the Hexachlorocyclohexane Catabolic Pathway from Comparative Genomics of Ten Sphingomonadaceae Strains.</title>
        <authorList>
            <person name="Pearce S.L."/>
            <person name="Oakeshott J.G."/>
            <person name="Pandey G."/>
        </authorList>
    </citation>
    <scope>NUCLEOTIDE SEQUENCE [LARGE SCALE GENOMIC DNA]</scope>
    <source>
        <strain evidence="8 9">LL02</strain>
    </source>
</reference>
<evidence type="ECO:0000256" key="4">
    <source>
        <dbReference type="ARBA" id="ARBA00022692"/>
    </source>
</evidence>
<comment type="similarity">
    <text evidence="2 7">Belongs to the UPF0056 (MarC) family.</text>
</comment>
<dbReference type="NCBIfam" id="TIGR00427">
    <property type="entry name" value="NAAT family transporter"/>
    <property type="match status" value="1"/>
</dbReference>
<feature type="transmembrane region" description="Helical" evidence="7">
    <location>
        <begin position="114"/>
        <end position="137"/>
    </location>
</feature>
<dbReference type="PANTHER" id="PTHR33508:SF1">
    <property type="entry name" value="UPF0056 MEMBRANE PROTEIN YHCE"/>
    <property type="match status" value="1"/>
</dbReference>
<evidence type="ECO:0000256" key="6">
    <source>
        <dbReference type="ARBA" id="ARBA00023136"/>
    </source>
</evidence>
<evidence type="ECO:0000256" key="1">
    <source>
        <dbReference type="ARBA" id="ARBA00004651"/>
    </source>
</evidence>
<dbReference type="InterPro" id="IPR002771">
    <property type="entry name" value="Multi_antbiot-R_MarC"/>
</dbReference>